<dbReference type="EMBL" id="NRPP01000010">
    <property type="protein sequence ID" value="TFJ27437.1"/>
    <property type="molecule type" value="Genomic_DNA"/>
</dbReference>
<dbReference type="AlphaFoldDB" id="A0A7Z8CZW6"/>
<gene>
    <name evidence="1" type="ORF">CKN69_06190</name>
</gene>
<dbReference type="Pfam" id="PF04439">
    <property type="entry name" value="Adenyl_transf"/>
    <property type="match status" value="1"/>
</dbReference>
<reference evidence="1 2" key="1">
    <citation type="journal article" date="2018" name="Int. J. Food Microbiol.">
        <title>Growth of Carnobacterium spp. isolated from chilled vacuum-packaged meat under relevant acidic conditions.</title>
        <authorList>
            <person name="Zhang P."/>
            <person name="Badoni M."/>
            <person name="Ganzle M."/>
            <person name="Yang X."/>
        </authorList>
    </citation>
    <scope>NUCLEOTIDE SEQUENCE [LARGE SCALE GENOMIC DNA]</scope>
    <source>
        <strain evidence="1 2">B2</strain>
    </source>
</reference>
<organism evidence="1 2">
    <name type="scientific">Carnobacterium divergens</name>
    <name type="common">Lactobacillus divergens</name>
    <dbReference type="NCBI Taxonomy" id="2748"/>
    <lineage>
        <taxon>Bacteria</taxon>
        <taxon>Bacillati</taxon>
        <taxon>Bacillota</taxon>
        <taxon>Bacilli</taxon>
        <taxon>Lactobacillales</taxon>
        <taxon>Carnobacteriaceae</taxon>
        <taxon>Carnobacterium</taxon>
    </lineage>
</organism>
<sequence length="89" mass="10595">MLNVLKAYQRNEMLVAIEYLNVTRSELIRMLFWQKLLSSFETTSKETLYKSLLTVRALFNEVSFHVAEIFNYPFQNGEEIVAKFLECHR</sequence>
<dbReference type="Proteomes" id="UP000297938">
    <property type="component" value="Unassembled WGS sequence"/>
</dbReference>
<evidence type="ECO:0000313" key="2">
    <source>
        <dbReference type="Proteomes" id="UP000297938"/>
    </source>
</evidence>
<dbReference type="Gene3D" id="1.20.120.330">
    <property type="entry name" value="Nucleotidyltransferases domain 2"/>
    <property type="match status" value="2"/>
</dbReference>
<evidence type="ECO:0000313" key="1">
    <source>
        <dbReference type="EMBL" id="TFJ27437.1"/>
    </source>
</evidence>
<comment type="caution">
    <text evidence="1">The sequence shown here is derived from an EMBL/GenBank/DDBJ whole genome shotgun (WGS) entry which is preliminary data.</text>
</comment>
<dbReference type="RefSeq" id="WP_135025971.1">
    <property type="nucleotide sequence ID" value="NZ_JBFUWK010000004.1"/>
</dbReference>
<proteinExistence type="predicted"/>
<dbReference type="InterPro" id="IPR007530">
    <property type="entry name" value="Aminoglycoside_adenylylTfrase"/>
</dbReference>
<protein>
    <submittedName>
        <fullName evidence="1">Uncharacterized protein</fullName>
    </submittedName>
</protein>
<name>A0A7Z8CZW6_CARDV</name>
<dbReference type="SUPFAM" id="SSF81631">
    <property type="entry name" value="PAP/OAS1 substrate-binding domain"/>
    <property type="match status" value="1"/>
</dbReference>
<accession>A0A7Z8CZW6</accession>